<reference evidence="1 2" key="1">
    <citation type="submission" date="2024-07" db="EMBL/GenBank/DDBJ databases">
        <title>Enhanced genomic and transcriptomic resources for Trichinella pseudospiralis and T. spiralis underpin the discovery of pronounced molecular differences between stages and species.</title>
        <authorList>
            <person name="Pasi K.K."/>
            <person name="La Rosa G."/>
            <person name="Gomez-Morales M.A."/>
            <person name="Tosini F."/>
            <person name="Sumanam S."/>
            <person name="Young N.D."/>
            <person name="Chang B.C."/>
            <person name="Robin G.B."/>
        </authorList>
    </citation>
    <scope>NUCLEOTIDE SEQUENCE [LARGE SCALE GENOMIC DNA]</scope>
    <source>
        <strain evidence="1">ISS534</strain>
    </source>
</reference>
<gene>
    <name evidence="1" type="ORF">TSPI_08717</name>
</gene>
<name>A0ABR3KAX8_TRISP</name>
<keyword evidence="2" id="KW-1185">Reference proteome</keyword>
<dbReference type="Proteomes" id="UP001558632">
    <property type="component" value="Unassembled WGS sequence"/>
</dbReference>
<organism evidence="1 2">
    <name type="scientific">Trichinella spiralis</name>
    <name type="common">Trichina worm</name>
    <dbReference type="NCBI Taxonomy" id="6334"/>
    <lineage>
        <taxon>Eukaryota</taxon>
        <taxon>Metazoa</taxon>
        <taxon>Ecdysozoa</taxon>
        <taxon>Nematoda</taxon>
        <taxon>Enoplea</taxon>
        <taxon>Dorylaimia</taxon>
        <taxon>Trichinellida</taxon>
        <taxon>Trichinellidae</taxon>
        <taxon>Trichinella</taxon>
    </lineage>
</organism>
<comment type="caution">
    <text evidence="1">The sequence shown here is derived from an EMBL/GenBank/DDBJ whole genome shotgun (WGS) entry which is preliminary data.</text>
</comment>
<dbReference type="EMBL" id="JBEUSY010000432">
    <property type="protein sequence ID" value="KAL1233671.1"/>
    <property type="molecule type" value="Genomic_DNA"/>
</dbReference>
<proteinExistence type="predicted"/>
<accession>A0ABR3KAX8</accession>
<sequence>MILVHEHRRFKGDSSVMDTQPRSYGLYEFDIAEDDSSTSPTRISGRFPNNGHPAAYQFTAIGHQRSAYFFPLTREQPLHQCECAVEFRYNITLGILHFYPSRSYGLYEFDIAEDDSSTSPTRISGRFPNNGHPAAYQITAIGQQNSGTISHLGFCIFIPVAHMASTSSTLQKMILMRLRPEFQEDSFIMDTQRHIRLQLLVNKTLETAHDRLAHRWHWDFGLPPIAHASHTSLSSERMILVHEHRRFKGDSSVMDTQPRSYGLYEFDIAEDDSSTSPTRISGRFPNNGHPAAYQFTAIGQQRSAYFFPLTREQPLHQCECAVEFRYNIRLGILNFYPSRSYGLYEFDIAEDDSSTSPTRISGRFLYNGHPAAYQFTAIGQQRSAYFFPLTREQPLHQCECAVEFRYNITLGILHFYPSRSYGLYEFDIAEDDSSTSPTRISGRFPNNGHPAAYQFTAIGQQRSAYFFPLTREQPLHQCECAVEFRYNITLGILHFYPSRSYGLYEFDIAEDDSSTSPTRISGRFLIMDTQRHISLQLLVTSNQLLEHWKRPTTVSHTVGIGILVSTHCSCIPYEFAVCVNEFGKYQRSAYFFPLTREQPLHQCECAVEFRYNITLGILHFYPSRSYGLYEFDIAEDDSSTSPTRISGRFPNNGHPAAYQFTAIGQQPLHQCECAVEFRYNIRLGILNFYPSRSYGLYEFDIAEDDSSTSPTRISGRFPNNGHPAAYQFTAIGQQRSAYFFPLTREQPLHQCECAVEFRYNIGLGILNFYPSRSYGLYEFDIAEDDSSTFLPGVLDGCTIC</sequence>
<evidence type="ECO:0000313" key="1">
    <source>
        <dbReference type="EMBL" id="KAL1233671.1"/>
    </source>
</evidence>
<protein>
    <submittedName>
        <fullName evidence="1">Uncharacterized protein</fullName>
    </submittedName>
</protein>
<evidence type="ECO:0000313" key="2">
    <source>
        <dbReference type="Proteomes" id="UP001558632"/>
    </source>
</evidence>